<dbReference type="Proteomes" id="UP000694892">
    <property type="component" value="Chromosome 6S"/>
</dbReference>
<evidence type="ECO:0000313" key="2">
    <source>
        <dbReference type="EMBL" id="OCT73622.1"/>
    </source>
</evidence>
<dbReference type="AlphaFoldDB" id="A0A974HD70"/>
<dbReference type="EMBL" id="CM004477">
    <property type="protein sequence ID" value="OCT73622.1"/>
    <property type="molecule type" value="Genomic_DNA"/>
</dbReference>
<feature type="region of interest" description="Disordered" evidence="1">
    <location>
        <begin position="32"/>
        <end position="76"/>
    </location>
</feature>
<evidence type="ECO:0000256" key="1">
    <source>
        <dbReference type="SAM" id="MobiDB-lite"/>
    </source>
</evidence>
<gene>
    <name evidence="2" type="ORF">XELAEV_18032584mg</name>
</gene>
<sequence>MTFRKALLLALHRLTELKKPKEFFLGTEEISGTENRQWTQKKQTDHSGRPGTIRKTRNSQERRIGKAVHSGRKRRKSIESFVKETVTDSFESTSKSIDSSSVHKSIDMNPSPAHHSISINSSPAYNTISINSSPAHHSISINSSPAYNTISINPSPAHHSISINSSPAYNTISINSSTAHHSIGINSSPAYNTISINSSHSYTAHAPQLCPH</sequence>
<name>A0A974HD70_XENLA</name>
<protein>
    <submittedName>
        <fullName evidence="2">Uncharacterized protein</fullName>
    </submittedName>
</protein>
<evidence type="ECO:0000313" key="3">
    <source>
        <dbReference type="Proteomes" id="UP000694892"/>
    </source>
</evidence>
<reference evidence="3" key="1">
    <citation type="journal article" date="2016" name="Nature">
        <title>Genome evolution in the allotetraploid frog Xenopus laevis.</title>
        <authorList>
            <person name="Session A.M."/>
            <person name="Uno Y."/>
            <person name="Kwon T."/>
            <person name="Chapman J.A."/>
            <person name="Toyoda A."/>
            <person name="Takahashi S."/>
            <person name="Fukui A."/>
            <person name="Hikosaka A."/>
            <person name="Suzuki A."/>
            <person name="Kondo M."/>
            <person name="van Heeringen S.J."/>
            <person name="Quigley I."/>
            <person name="Heinz S."/>
            <person name="Ogino H."/>
            <person name="Ochi H."/>
            <person name="Hellsten U."/>
            <person name="Lyons J.B."/>
            <person name="Simakov O."/>
            <person name="Putnam N."/>
            <person name="Stites J."/>
            <person name="Kuroki Y."/>
            <person name="Tanaka T."/>
            <person name="Michiue T."/>
            <person name="Watanabe M."/>
            <person name="Bogdanovic O."/>
            <person name="Lister R."/>
            <person name="Georgiou G."/>
            <person name="Paranjpe S.S."/>
            <person name="van Kruijsbergen I."/>
            <person name="Shu S."/>
            <person name="Carlson J."/>
            <person name="Kinoshita T."/>
            <person name="Ohta Y."/>
            <person name="Mawaribuchi S."/>
            <person name="Jenkins J."/>
            <person name="Grimwood J."/>
            <person name="Schmutz J."/>
            <person name="Mitros T."/>
            <person name="Mozaffari S.V."/>
            <person name="Suzuki Y."/>
            <person name="Haramoto Y."/>
            <person name="Yamamoto T.S."/>
            <person name="Takagi C."/>
            <person name="Heald R."/>
            <person name="Miller K."/>
            <person name="Haudenschild C."/>
            <person name="Kitzman J."/>
            <person name="Nakayama T."/>
            <person name="Izutsu Y."/>
            <person name="Robert J."/>
            <person name="Fortriede J."/>
            <person name="Burns K."/>
            <person name="Lotay V."/>
            <person name="Karimi K."/>
            <person name="Yasuoka Y."/>
            <person name="Dichmann D.S."/>
            <person name="Flajnik M.F."/>
            <person name="Houston D.W."/>
            <person name="Shendure J."/>
            <person name="DuPasquier L."/>
            <person name="Vize P.D."/>
            <person name="Zorn A.M."/>
            <person name="Ito M."/>
            <person name="Marcotte E.M."/>
            <person name="Wallingford J.B."/>
            <person name="Ito Y."/>
            <person name="Asashima M."/>
            <person name="Ueno N."/>
            <person name="Matsuda Y."/>
            <person name="Veenstra G.J."/>
            <person name="Fujiyama A."/>
            <person name="Harland R.M."/>
            <person name="Taira M."/>
            <person name="Rokhsar D.S."/>
        </authorList>
    </citation>
    <scope>NUCLEOTIDE SEQUENCE [LARGE SCALE GENOMIC DNA]</scope>
    <source>
        <strain evidence="3">J</strain>
    </source>
</reference>
<organism evidence="2 3">
    <name type="scientific">Xenopus laevis</name>
    <name type="common">African clawed frog</name>
    <dbReference type="NCBI Taxonomy" id="8355"/>
    <lineage>
        <taxon>Eukaryota</taxon>
        <taxon>Metazoa</taxon>
        <taxon>Chordata</taxon>
        <taxon>Craniata</taxon>
        <taxon>Vertebrata</taxon>
        <taxon>Euteleostomi</taxon>
        <taxon>Amphibia</taxon>
        <taxon>Batrachia</taxon>
        <taxon>Anura</taxon>
        <taxon>Pipoidea</taxon>
        <taxon>Pipidae</taxon>
        <taxon>Xenopodinae</taxon>
        <taxon>Xenopus</taxon>
        <taxon>Xenopus</taxon>
    </lineage>
</organism>
<proteinExistence type="predicted"/>
<feature type="compositionally biased region" description="Polar residues" evidence="1">
    <location>
        <begin position="32"/>
        <end position="41"/>
    </location>
</feature>
<feature type="compositionally biased region" description="Basic residues" evidence="1">
    <location>
        <begin position="65"/>
        <end position="76"/>
    </location>
</feature>
<accession>A0A974HD70</accession>